<protein>
    <submittedName>
        <fullName evidence="3">(wild Malaysian banana) hypothetical protein</fullName>
    </submittedName>
</protein>
<gene>
    <name evidence="3" type="ORF">GSMUA_54650.1</name>
</gene>
<feature type="signal peptide" evidence="2">
    <location>
        <begin position="1"/>
        <end position="31"/>
    </location>
</feature>
<evidence type="ECO:0000256" key="2">
    <source>
        <dbReference type="SAM" id="SignalP"/>
    </source>
</evidence>
<dbReference type="EMBL" id="HG996473">
    <property type="protein sequence ID" value="CAG1855173.1"/>
    <property type="molecule type" value="Genomic_DNA"/>
</dbReference>
<dbReference type="AlphaFoldDB" id="A0A8D7AVN1"/>
<feature type="region of interest" description="Disordered" evidence="1">
    <location>
        <begin position="454"/>
        <end position="476"/>
    </location>
</feature>
<feature type="non-terminal residue" evidence="3">
    <location>
        <position position="476"/>
    </location>
</feature>
<keyword evidence="2" id="KW-0732">Signal</keyword>
<evidence type="ECO:0000256" key="1">
    <source>
        <dbReference type="SAM" id="MobiDB-lite"/>
    </source>
</evidence>
<sequence>DRINKNYKRFEILTSLKFLHLFALSFFRAEGICLTVDCGSADSTPPLAFYLSSSVASIDDRQPSIDRSRGKMQETLTSDSLEKRLRLQNEVLKWLSEFSEKLLQRAKDTEMEVNGLFDQAGAVELDLKNTVNTLCNLSRDLLINHASTDHNDGIACHPLKDHAESSAQAGIPAQDYQKDILPRYKNALSLGLNSCRKHLHGVERRHMTSSVSRTGLVYRPLPHVIGSEEFIHDNSCGITENTSLGNPQLDLGLILESKQASSVAEELDSLDLFGPDIFGNQQDSSEKDMTDPVASAASDFKAMLEAALLNQYKFHDEESLSVKDILRDKMISGQIHTDVVRTSGEGQVSQGTSEQLNSTIEEDKPVTEGNLCSVTHPQELYSALLGGSLFDNDEDLLSSGRKESTDVSTYVGESNSWWTGIKGDELVECAHSLSIHGAFGNSDQCLMASVGKDNSMCSNEEESGQRAPWQVVNSDE</sequence>
<organism evidence="3">
    <name type="scientific">Musa acuminata subsp. malaccensis</name>
    <name type="common">Wild banana</name>
    <name type="synonym">Musa malaccensis</name>
    <dbReference type="NCBI Taxonomy" id="214687"/>
    <lineage>
        <taxon>Eukaryota</taxon>
        <taxon>Viridiplantae</taxon>
        <taxon>Streptophyta</taxon>
        <taxon>Embryophyta</taxon>
        <taxon>Tracheophyta</taxon>
        <taxon>Spermatophyta</taxon>
        <taxon>Magnoliopsida</taxon>
        <taxon>Liliopsida</taxon>
        <taxon>Zingiberales</taxon>
        <taxon>Musaceae</taxon>
        <taxon>Musa</taxon>
    </lineage>
</organism>
<name>A0A8D7AVN1_MUSAM</name>
<feature type="chain" id="PRO_5034601569" evidence="2">
    <location>
        <begin position="32"/>
        <end position="476"/>
    </location>
</feature>
<reference evidence="3" key="1">
    <citation type="submission" date="2021-03" db="EMBL/GenBank/DDBJ databases">
        <authorList>
            <consortium name="Genoscope - CEA"/>
            <person name="William W."/>
        </authorList>
    </citation>
    <scope>NUCLEOTIDE SEQUENCE</scope>
    <source>
        <strain evidence="3">Doubled-haploid Pahang</strain>
    </source>
</reference>
<evidence type="ECO:0000313" key="3">
    <source>
        <dbReference type="EMBL" id="CAG1855173.1"/>
    </source>
</evidence>
<accession>A0A8D7AVN1</accession>
<proteinExistence type="predicted"/>